<organism evidence="12 13">
    <name type="scientific">Oreochromis niloticus</name>
    <name type="common">Nile tilapia</name>
    <name type="synonym">Tilapia nilotica</name>
    <dbReference type="NCBI Taxonomy" id="8128"/>
    <lineage>
        <taxon>Eukaryota</taxon>
        <taxon>Metazoa</taxon>
        <taxon>Chordata</taxon>
        <taxon>Craniata</taxon>
        <taxon>Vertebrata</taxon>
        <taxon>Euteleostomi</taxon>
        <taxon>Actinopterygii</taxon>
        <taxon>Neopterygii</taxon>
        <taxon>Teleostei</taxon>
        <taxon>Neoteleostei</taxon>
        <taxon>Acanthomorphata</taxon>
        <taxon>Ovalentaria</taxon>
        <taxon>Cichlomorphae</taxon>
        <taxon>Cichliformes</taxon>
        <taxon>Cichlidae</taxon>
        <taxon>African cichlids</taxon>
        <taxon>Pseudocrenilabrinae</taxon>
        <taxon>Oreochromini</taxon>
        <taxon>Oreochromis</taxon>
    </lineage>
</organism>
<reference evidence="13" key="1">
    <citation type="submission" date="2012-01" db="EMBL/GenBank/DDBJ databases">
        <title>The Genome Sequence of Oreochromis niloticus (Nile Tilapia).</title>
        <authorList>
            <consortium name="Broad Institute Genome Assembly Team"/>
            <consortium name="Broad Institute Sequencing Platform"/>
            <person name="Di Palma F."/>
            <person name="Johnson J."/>
            <person name="Lander E.S."/>
            <person name="Lindblad-Toh K."/>
        </authorList>
    </citation>
    <scope>NUCLEOTIDE SEQUENCE [LARGE SCALE GENOMIC DNA]</scope>
</reference>
<gene>
    <name evidence="12" type="primary">TMEM87B</name>
    <name evidence="12" type="synonym">tmem87b</name>
</gene>
<dbReference type="OMA" id="RTENCTP"/>
<reference evidence="12" key="2">
    <citation type="submission" date="2025-08" db="UniProtKB">
        <authorList>
            <consortium name="Ensembl"/>
        </authorList>
    </citation>
    <scope>IDENTIFICATION</scope>
</reference>
<dbReference type="HOGENOM" id="CLU_027525_1_0_1"/>
<evidence type="ECO:0000259" key="10">
    <source>
        <dbReference type="Pfam" id="PF06814"/>
    </source>
</evidence>
<dbReference type="InParanoid" id="I3JU74"/>
<keyword evidence="2 9" id="KW-0812">Transmembrane</keyword>
<dbReference type="GO" id="GO:0032580">
    <property type="term" value="C:Golgi cisterna membrane"/>
    <property type="evidence" value="ECO:0007669"/>
    <property type="project" value="TreeGrafter"/>
</dbReference>
<dbReference type="Pfam" id="PF21901">
    <property type="entry name" value="TMEM87A-B_GOLD"/>
    <property type="match status" value="2"/>
</dbReference>
<keyword evidence="13" id="KW-1185">Reference proteome</keyword>
<dbReference type="Proteomes" id="UP000005207">
    <property type="component" value="Linkage group LG13"/>
</dbReference>
<feature type="domain" description="TMEM87A/B GOLD" evidence="11">
    <location>
        <begin position="165"/>
        <end position="210"/>
    </location>
</feature>
<keyword evidence="4 9" id="KW-1133">Transmembrane helix</keyword>
<reference evidence="12" key="3">
    <citation type="submission" date="2025-09" db="UniProtKB">
        <authorList>
            <consortium name="Ensembl"/>
        </authorList>
    </citation>
    <scope>IDENTIFICATION</scope>
</reference>
<keyword evidence="5" id="KW-0333">Golgi apparatus</keyword>
<evidence type="ECO:0000256" key="5">
    <source>
        <dbReference type="ARBA" id="ARBA00023034"/>
    </source>
</evidence>
<dbReference type="PANTHER" id="PTHR21229:SF16">
    <property type="entry name" value="TRANSMEMBRANE PROTEIN 87B"/>
    <property type="match status" value="1"/>
</dbReference>
<evidence type="ECO:0000259" key="11">
    <source>
        <dbReference type="Pfam" id="PF21901"/>
    </source>
</evidence>
<sequence>MLRKSMYKDTDVELKVTPCSCPAEVDFTIRWFLKYYPCHNEYNNIEEMYERTPLSRGESLDPNPMVPGEYIEHKHGPIVCNSGLRSFPMLKVGLLCWCQHSGILNNVVVFNSSTSCNCVSFQKAKADPHVSSAVEVRTRKLSLILRLIITYVFISNKCWIPLILQDKNYTKWIAEEYDTSSATKNSSVKIRDHVIATTWKDGPYLLVVTIESSKPKANWNLTFNVVMKGSHGYISVTEWPLMIFYMVMCVVYILYALLWFLWAACYWKDLLRIQFWIAGVIFLGMVEKAVFCAEYENTNTVGSASPSLLIFAELVSALKRTLARLLVIIVSLGYGIVKPRLGTVMHRVVGLGILYLAFASIEGVLRITGAKDSDLALLANIPLALLDSSLCWWIFVSLAQTIKTLKLRRNPVKLSLYRHFTNTLIFAVIASIIFMGWTAKKFRLAECQSDWIELWVEDAFWRFLFSVILLVIMFLWRPSANNQRYAFTPLIDDSDDEEIEEFIASTNLADGIKLRATKSETNGTVKPAETNPDEDLKWVEDNIPTSLTDVALPILLDSDEEIMTTKYEMSKLE</sequence>
<feature type="transmembrane region" description="Helical" evidence="9">
    <location>
        <begin position="349"/>
        <end position="369"/>
    </location>
</feature>
<feature type="domain" description="GOST seven transmembrane" evidence="10">
    <location>
        <begin position="240"/>
        <end position="483"/>
    </location>
</feature>
<keyword evidence="7" id="KW-0325">Glycoprotein</keyword>
<evidence type="ECO:0000256" key="6">
    <source>
        <dbReference type="ARBA" id="ARBA00023136"/>
    </source>
</evidence>
<dbReference type="GO" id="GO:0005829">
    <property type="term" value="C:cytosol"/>
    <property type="evidence" value="ECO:0007669"/>
    <property type="project" value="GOC"/>
</dbReference>
<dbReference type="InterPro" id="IPR054101">
    <property type="entry name" value="TMEM87A/B_GOLD"/>
</dbReference>
<evidence type="ECO:0000313" key="13">
    <source>
        <dbReference type="Proteomes" id="UP000005207"/>
    </source>
</evidence>
<dbReference type="GO" id="GO:0042147">
    <property type="term" value="P:retrograde transport, endosome to Golgi"/>
    <property type="evidence" value="ECO:0007669"/>
    <property type="project" value="TreeGrafter"/>
</dbReference>
<feature type="transmembrane region" description="Helical" evidence="9">
    <location>
        <begin position="242"/>
        <end position="261"/>
    </location>
</feature>
<dbReference type="eggNOG" id="KOG2568">
    <property type="taxonomic scope" value="Eukaryota"/>
</dbReference>
<feature type="transmembrane region" description="Helical" evidence="9">
    <location>
        <begin position="459"/>
        <end position="476"/>
    </location>
</feature>
<proteinExistence type="inferred from homology"/>
<evidence type="ECO:0000256" key="3">
    <source>
        <dbReference type="ARBA" id="ARBA00022729"/>
    </source>
</evidence>
<evidence type="ECO:0000256" key="2">
    <source>
        <dbReference type="ARBA" id="ARBA00022692"/>
    </source>
</evidence>
<feature type="transmembrane region" description="Helical" evidence="9">
    <location>
        <begin position="420"/>
        <end position="439"/>
    </location>
</feature>
<keyword evidence="6 9" id="KW-0472">Membrane</keyword>
<feature type="transmembrane region" description="Helical" evidence="9">
    <location>
        <begin position="375"/>
        <end position="399"/>
    </location>
</feature>
<keyword evidence="3" id="KW-0732">Signal</keyword>
<comment type="similarity">
    <text evidence="8">Belongs to the LU7TM family. TMEM87 subfamily.</text>
</comment>
<dbReference type="InterPro" id="IPR009637">
    <property type="entry name" value="GPR107/GPR108-like"/>
</dbReference>
<dbReference type="GeneTree" id="ENSGT00940000156844"/>
<dbReference type="GO" id="GO:0000139">
    <property type="term" value="C:Golgi membrane"/>
    <property type="evidence" value="ECO:0007669"/>
    <property type="project" value="UniProtKB-SubCell"/>
</dbReference>
<evidence type="ECO:0000256" key="1">
    <source>
        <dbReference type="ARBA" id="ARBA00004653"/>
    </source>
</evidence>
<dbReference type="AlphaFoldDB" id="I3JU74"/>
<evidence type="ECO:0000256" key="9">
    <source>
        <dbReference type="SAM" id="Phobius"/>
    </source>
</evidence>
<comment type="subcellular location">
    <subcellularLocation>
        <location evidence="1">Golgi apparatus membrane</location>
        <topology evidence="1">Multi-pass membrane protein</topology>
    </subcellularLocation>
</comment>
<dbReference type="Ensembl" id="ENSONIT00000012428.2">
    <property type="protein sequence ID" value="ENSONIP00000012419.2"/>
    <property type="gene ID" value="ENSONIG00000009882.2"/>
</dbReference>
<protein>
    <submittedName>
        <fullName evidence="12">Transmembrane protein 87B</fullName>
    </submittedName>
</protein>
<accession>I3JU74</accession>
<dbReference type="PANTHER" id="PTHR21229">
    <property type="entry name" value="LUNG SEVEN TRANSMEMBRANE RECEPTOR"/>
    <property type="match status" value="1"/>
</dbReference>
<evidence type="ECO:0000256" key="4">
    <source>
        <dbReference type="ARBA" id="ARBA00022989"/>
    </source>
</evidence>
<evidence type="ECO:0000313" key="12">
    <source>
        <dbReference type="Ensembl" id="ENSONIP00000012419.2"/>
    </source>
</evidence>
<feature type="domain" description="TMEM87A/B GOLD" evidence="11">
    <location>
        <begin position="1"/>
        <end position="87"/>
    </location>
</feature>
<evidence type="ECO:0000256" key="7">
    <source>
        <dbReference type="ARBA" id="ARBA00023180"/>
    </source>
</evidence>
<dbReference type="InterPro" id="IPR053937">
    <property type="entry name" value="GOST_TM"/>
</dbReference>
<name>I3JU74_ORENI</name>
<evidence type="ECO:0000256" key="8">
    <source>
        <dbReference type="ARBA" id="ARBA00044946"/>
    </source>
</evidence>
<dbReference type="Pfam" id="PF06814">
    <property type="entry name" value="GOST_TM"/>
    <property type="match status" value="1"/>
</dbReference>
<feature type="transmembrane region" description="Helical" evidence="9">
    <location>
        <begin position="143"/>
        <end position="164"/>
    </location>
</feature>